<dbReference type="InterPro" id="IPR036398">
    <property type="entry name" value="CA_dom_sf"/>
</dbReference>
<dbReference type="PANTHER" id="PTHR18952:SF137">
    <property type="entry name" value="CARBONIC ANHYDRASE"/>
    <property type="match status" value="1"/>
</dbReference>
<reference evidence="6" key="1">
    <citation type="submission" date="2013-07" db="EMBL/GenBank/DDBJ databases">
        <authorList>
            <person name="Geib S."/>
        </authorList>
    </citation>
    <scope>NUCLEOTIDE SEQUENCE</scope>
</reference>
<comment type="function">
    <text evidence="4">Reversible hydration of carbon dioxide.</text>
</comment>
<keyword evidence="2 4" id="KW-0479">Metal-binding</keyword>
<protein>
    <recommendedName>
        <fullName evidence="4">Carbonic anhydrase</fullName>
        <ecNumber evidence="4">4.2.1.1</ecNumber>
    </recommendedName>
</protein>
<comment type="similarity">
    <text evidence="1 4">Belongs to the alpha-carbonic anhydrase family.</text>
</comment>
<dbReference type="GO" id="GO:0008270">
    <property type="term" value="F:zinc ion binding"/>
    <property type="evidence" value="ECO:0007669"/>
    <property type="project" value="UniProtKB-UniRule"/>
</dbReference>
<evidence type="ECO:0000259" key="5">
    <source>
        <dbReference type="PROSITE" id="PS51144"/>
    </source>
</evidence>
<sequence>MHFLGLFKLCQRLLLFLPLTTASAAETAAAHKNAFHYDNSNNWYLDYPECGGDKQSPIIIKTNKTLEVSIPPITFGSYDVFFSNYAVLKNNGHSIKFNVPDTIEFIRPFITDGPLNGMYEAIEVHFHWGSPLCKGSEHQINQRRYDLEMHIVHLNTKYGSVEEAREYDDGIAVIGAFFKVEKTALPTFHPGLDTVFNTVPFVLLYNSSATTNQLFTLGSMLANINRDNFYTYQGSLTTPPCSQAVTWIVYPEVIPIPLFQLQNFWFVRDDRGRKLLNNFRPVQPLGAREVYHRSADEYY</sequence>
<dbReference type="AlphaFoldDB" id="W8CBE3"/>
<comment type="catalytic activity">
    <reaction evidence="4">
        <text>hydrogencarbonate + H(+) = CO2 + H2O</text>
        <dbReference type="Rhea" id="RHEA:10748"/>
        <dbReference type="ChEBI" id="CHEBI:15377"/>
        <dbReference type="ChEBI" id="CHEBI:15378"/>
        <dbReference type="ChEBI" id="CHEBI:16526"/>
        <dbReference type="ChEBI" id="CHEBI:17544"/>
        <dbReference type="EC" id="4.2.1.1"/>
    </reaction>
</comment>
<dbReference type="EC" id="4.2.1.1" evidence="4"/>
<name>W8CBE3_CERCA</name>
<dbReference type="SUPFAM" id="SSF51069">
    <property type="entry name" value="Carbonic anhydrase"/>
    <property type="match status" value="1"/>
</dbReference>
<dbReference type="EMBL" id="GAMC01004886">
    <property type="protein sequence ID" value="JAC01670.1"/>
    <property type="molecule type" value="mRNA"/>
</dbReference>
<dbReference type="GO" id="GO:0005737">
    <property type="term" value="C:cytoplasm"/>
    <property type="evidence" value="ECO:0007669"/>
    <property type="project" value="TreeGrafter"/>
</dbReference>
<dbReference type="Gene3D" id="3.10.200.10">
    <property type="entry name" value="Alpha carbonic anhydrase"/>
    <property type="match status" value="1"/>
</dbReference>
<evidence type="ECO:0000256" key="4">
    <source>
        <dbReference type="RuleBase" id="RU367011"/>
    </source>
</evidence>
<evidence type="ECO:0000256" key="3">
    <source>
        <dbReference type="ARBA" id="ARBA00022833"/>
    </source>
</evidence>
<dbReference type="PROSITE" id="PS00162">
    <property type="entry name" value="ALPHA_CA_1"/>
    <property type="match status" value="1"/>
</dbReference>
<gene>
    <name evidence="6" type="primary">CAH2</name>
</gene>
<accession>W8CBE3</accession>
<dbReference type="InterPro" id="IPR023561">
    <property type="entry name" value="Carbonic_anhydrase_a-class"/>
</dbReference>
<dbReference type="InterPro" id="IPR001148">
    <property type="entry name" value="CA_dom"/>
</dbReference>
<dbReference type="Pfam" id="PF00194">
    <property type="entry name" value="Carb_anhydrase"/>
    <property type="match status" value="1"/>
</dbReference>
<feature type="chain" id="PRO_5025085201" description="Carbonic anhydrase" evidence="4">
    <location>
        <begin position="25"/>
        <end position="299"/>
    </location>
</feature>
<evidence type="ECO:0000256" key="2">
    <source>
        <dbReference type="ARBA" id="ARBA00022723"/>
    </source>
</evidence>
<reference evidence="6" key="2">
    <citation type="journal article" date="2014" name="BMC Genomics">
        <title>A genomic perspective to assessing quality of mass-reared SIT flies used in Mediterranean fruit fly (Ceratitis capitata) eradication in California.</title>
        <authorList>
            <person name="Calla B."/>
            <person name="Hall B."/>
            <person name="Hou S."/>
            <person name="Geib S.M."/>
        </authorList>
    </citation>
    <scope>NUCLEOTIDE SEQUENCE</scope>
</reference>
<evidence type="ECO:0000256" key="1">
    <source>
        <dbReference type="ARBA" id="ARBA00010718"/>
    </source>
</evidence>
<feature type="domain" description="Alpha-carbonic anhydrase" evidence="5">
    <location>
        <begin position="33"/>
        <end position="294"/>
    </location>
</feature>
<dbReference type="SMART" id="SM01057">
    <property type="entry name" value="Carb_anhydrase"/>
    <property type="match status" value="1"/>
</dbReference>
<organism evidence="6">
    <name type="scientific">Ceratitis capitata</name>
    <name type="common">Mediterranean fruit fly</name>
    <name type="synonym">Tephritis capitata</name>
    <dbReference type="NCBI Taxonomy" id="7213"/>
    <lineage>
        <taxon>Eukaryota</taxon>
        <taxon>Metazoa</taxon>
        <taxon>Ecdysozoa</taxon>
        <taxon>Arthropoda</taxon>
        <taxon>Hexapoda</taxon>
        <taxon>Insecta</taxon>
        <taxon>Pterygota</taxon>
        <taxon>Neoptera</taxon>
        <taxon>Endopterygota</taxon>
        <taxon>Diptera</taxon>
        <taxon>Brachycera</taxon>
        <taxon>Muscomorpha</taxon>
        <taxon>Tephritoidea</taxon>
        <taxon>Tephritidae</taxon>
        <taxon>Ceratitis</taxon>
        <taxon>Ceratitis</taxon>
    </lineage>
</organism>
<dbReference type="PROSITE" id="PS51144">
    <property type="entry name" value="ALPHA_CA_2"/>
    <property type="match status" value="1"/>
</dbReference>
<dbReference type="OrthoDB" id="429145at2759"/>
<evidence type="ECO:0000313" key="6">
    <source>
        <dbReference type="EMBL" id="JAC01670.1"/>
    </source>
</evidence>
<dbReference type="CDD" id="cd00326">
    <property type="entry name" value="alpha_CA"/>
    <property type="match status" value="1"/>
</dbReference>
<comment type="cofactor">
    <cofactor evidence="4">
        <name>Zn(2+)</name>
        <dbReference type="ChEBI" id="CHEBI:29105"/>
    </cofactor>
</comment>
<proteinExistence type="evidence at transcript level"/>
<keyword evidence="3 4" id="KW-0862">Zinc</keyword>
<dbReference type="GO" id="GO:0004089">
    <property type="term" value="F:carbonate dehydratase activity"/>
    <property type="evidence" value="ECO:0007669"/>
    <property type="project" value="UniProtKB-UniRule"/>
</dbReference>
<dbReference type="InterPro" id="IPR018338">
    <property type="entry name" value="Carbonic_anhydrase_a-class_CS"/>
</dbReference>
<feature type="signal peptide" evidence="4">
    <location>
        <begin position="1"/>
        <end position="24"/>
    </location>
</feature>
<keyword evidence="4" id="KW-0732">Signal</keyword>
<dbReference type="PANTHER" id="PTHR18952">
    <property type="entry name" value="CARBONIC ANHYDRASE"/>
    <property type="match status" value="1"/>
</dbReference>
<keyword evidence="4" id="KW-0456">Lyase</keyword>